<accession>A0A9Q1BYU0</accession>
<evidence type="ECO:0000313" key="1">
    <source>
        <dbReference type="EMBL" id="KAJ8035242.1"/>
    </source>
</evidence>
<reference evidence="1" key="1">
    <citation type="submission" date="2021-10" db="EMBL/GenBank/DDBJ databases">
        <title>Tropical sea cucumber genome reveals ecological adaptation and Cuvierian tubules defense mechanism.</title>
        <authorList>
            <person name="Chen T."/>
        </authorList>
    </citation>
    <scope>NUCLEOTIDE SEQUENCE</scope>
    <source>
        <strain evidence="1">Nanhai2018</strain>
        <tissue evidence="1">Muscle</tissue>
    </source>
</reference>
<evidence type="ECO:0000313" key="2">
    <source>
        <dbReference type="Proteomes" id="UP001152320"/>
    </source>
</evidence>
<protein>
    <submittedName>
        <fullName evidence="1">Uncharacterized protein</fullName>
    </submittedName>
</protein>
<gene>
    <name evidence="1" type="ORF">HOLleu_22404</name>
</gene>
<organism evidence="1 2">
    <name type="scientific">Holothuria leucospilota</name>
    <name type="common">Black long sea cucumber</name>
    <name type="synonym">Mertensiothuria leucospilota</name>
    <dbReference type="NCBI Taxonomy" id="206669"/>
    <lineage>
        <taxon>Eukaryota</taxon>
        <taxon>Metazoa</taxon>
        <taxon>Echinodermata</taxon>
        <taxon>Eleutherozoa</taxon>
        <taxon>Echinozoa</taxon>
        <taxon>Holothuroidea</taxon>
        <taxon>Aspidochirotacea</taxon>
        <taxon>Aspidochirotida</taxon>
        <taxon>Holothuriidae</taxon>
        <taxon>Holothuria</taxon>
    </lineage>
</organism>
<name>A0A9Q1BYU0_HOLLE</name>
<proteinExistence type="predicted"/>
<comment type="caution">
    <text evidence="1">The sequence shown here is derived from an EMBL/GenBank/DDBJ whole genome shotgun (WGS) entry which is preliminary data.</text>
</comment>
<dbReference type="Proteomes" id="UP001152320">
    <property type="component" value="Chromosome 10"/>
</dbReference>
<sequence length="104" mass="11554">MTSWYLYRPALMLLYSQYSAANFQGFYCTFTYGDGLGLGSDSGPLDSDSAWTREVPDSELARNWGHWNRNWLGLGLGGLGYSPENNLSKSFCSNEASSLSLTFL</sequence>
<dbReference type="EMBL" id="JAIZAY010000010">
    <property type="protein sequence ID" value="KAJ8035242.1"/>
    <property type="molecule type" value="Genomic_DNA"/>
</dbReference>
<keyword evidence="2" id="KW-1185">Reference proteome</keyword>
<dbReference type="AlphaFoldDB" id="A0A9Q1BYU0"/>